<comment type="caution">
    <text evidence="4">The sequence shown here is derived from an EMBL/GenBank/DDBJ whole genome shotgun (WGS) entry which is preliminary data.</text>
</comment>
<dbReference type="InterPro" id="IPR002890">
    <property type="entry name" value="MG2"/>
</dbReference>
<dbReference type="InterPro" id="IPR051802">
    <property type="entry name" value="YfhM-like"/>
</dbReference>
<proteinExistence type="predicted"/>
<keyword evidence="2" id="KW-1133">Transmembrane helix</keyword>
<dbReference type="EMBL" id="MFZF01000012">
    <property type="protein sequence ID" value="OGK16725.1"/>
    <property type="molecule type" value="Genomic_DNA"/>
</dbReference>
<evidence type="ECO:0000256" key="1">
    <source>
        <dbReference type="ARBA" id="ARBA00022729"/>
    </source>
</evidence>
<organism evidence="4 5">
    <name type="scientific">Candidatus Roizmanbacteria bacterium RIFCSPHIGHO2_01_FULL_39_12b</name>
    <dbReference type="NCBI Taxonomy" id="1802030"/>
    <lineage>
        <taxon>Bacteria</taxon>
        <taxon>Candidatus Roizmaniibacteriota</taxon>
    </lineage>
</organism>
<feature type="transmembrane region" description="Helical" evidence="2">
    <location>
        <begin position="22"/>
        <end position="40"/>
    </location>
</feature>
<dbReference type="PANTHER" id="PTHR40094">
    <property type="entry name" value="ALPHA-2-MACROGLOBULIN HOMOLOG"/>
    <property type="match status" value="1"/>
</dbReference>
<dbReference type="InterPro" id="IPR032812">
    <property type="entry name" value="SbsA_Ig"/>
</dbReference>
<feature type="domain" description="Alpha-2-macroglobulin bait region" evidence="3">
    <location>
        <begin position="755"/>
        <end position="894"/>
    </location>
</feature>
<dbReference type="Pfam" id="PF01835">
    <property type="entry name" value="MG2"/>
    <property type="match status" value="1"/>
</dbReference>
<reference evidence="4 5" key="1">
    <citation type="journal article" date="2016" name="Nat. Commun.">
        <title>Thousands of microbial genomes shed light on interconnected biogeochemical processes in an aquifer system.</title>
        <authorList>
            <person name="Anantharaman K."/>
            <person name="Brown C.T."/>
            <person name="Hug L.A."/>
            <person name="Sharon I."/>
            <person name="Castelle C.J."/>
            <person name="Probst A.J."/>
            <person name="Thomas B.C."/>
            <person name="Singh A."/>
            <person name="Wilkins M.J."/>
            <person name="Karaoz U."/>
            <person name="Brodie E.L."/>
            <person name="Williams K.H."/>
            <person name="Hubbard S.S."/>
            <person name="Banfield J.F."/>
        </authorList>
    </citation>
    <scope>NUCLEOTIDE SEQUENCE [LARGE SCALE GENOMIC DNA]</scope>
</reference>
<gene>
    <name evidence="4" type="ORF">A2690_04880</name>
</gene>
<sequence length="1000" mass="111215">MSDDNEQPLPQSPAPTNQGKKLIVILLLALTGLFLGFNLAKLPELYYTMKLKIKERQLEVYSVKLTHALTINLSDNVKAEDLKKHLEIIPKTAGKINAPRDSYSASYIFVPSSPFKWGNKYTVKITKGLKSVNGKTLLSDFVKNYIYLPNDISGRVEFRVDDYKPKVIMFSSEKSVSFATFTNGEDVDVEIISAKRDEILNFLNYKEITRPDNPRYPERQPTDYVPTYEKSSVIKRISINSNQGYRVETNLPIGAYFAVAKDSDGKKLKALLFFVNKTGLLVRQDDQKLIAASYDINSSQPVTGNITLELFRSNEAPQIVKTATLVNSISNIPVAFDEKIDFILGDYQGEEIFVPLNIPQTQADIRVEYDLSNKQRVFLYTDRPIYKPGDTVHFRGLVRVDNDALYKLPTSPDGIRIVLNNNQKPDWETKVFPDANGVFKGELKVPSTSVSGSGDDNHTQYLYASLESNNETFYDWIATAMFDVAKYEKPEFELSVDANDDDIIQNEKLLFTVHGNYFENKKPLANTEATYTLYKRDYYEVERAAYNKNFNITSLGMCGAGGFDDYLGEIIGSEKQALTFNDRGEGIVDFSKLNEKFDSSKQITLVVEKNDSNGNKITAAKTVTIHATDTNIFFPPSSTSFTAGQTIKVPFVLESLTGEKLAQKNISYKMVNRIHNSDSPSTNTILSKGTAETDGNGRGMILVKAAGSLADSSAYLVVSYKDAHGNTAKSERYIYITNKETINKSYRWDESTTHLKVVSPQNTYQVGETMNLSVNSPSDLYVLMSLERGRVYDTKTIHLKKGDNTVAIPVTANLSPSITVVFSFFDKGKYYSEGLSLNIPAMHKLLQVKIESDKQTYSKDDQNAILVITTKDARGNPVSANVSLGVVDKAIYALRKDAMTPIHSSFYYFRSRSTNASSSLTPVALFEWGGGGGGGGEGGGGLHKLVDTLYWNPDLKTDGNGRAEVSVPLANFSTIWKAIAIASDDNTNVGQNDIDFNTTN</sequence>
<dbReference type="Pfam" id="PF13205">
    <property type="entry name" value="Big_5"/>
    <property type="match status" value="1"/>
</dbReference>
<dbReference type="Gene3D" id="2.60.40.1930">
    <property type="match status" value="1"/>
</dbReference>
<evidence type="ECO:0000259" key="3">
    <source>
        <dbReference type="SMART" id="SM01359"/>
    </source>
</evidence>
<evidence type="ECO:0000256" key="2">
    <source>
        <dbReference type="SAM" id="Phobius"/>
    </source>
</evidence>
<dbReference type="Pfam" id="PF07703">
    <property type="entry name" value="A2M_BRD"/>
    <property type="match status" value="1"/>
</dbReference>
<dbReference type="GO" id="GO:0004866">
    <property type="term" value="F:endopeptidase inhibitor activity"/>
    <property type="evidence" value="ECO:0007669"/>
    <property type="project" value="InterPro"/>
</dbReference>
<dbReference type="PANTHER" id="PTHR40094:SF1">
    <property type="entry name" value="UBIQUITIN DOMAIN-CONTAINING PROTEIN"/>
    <property type="match status" value="1"/>
</dbReference>
<keyword evidence="2" id="KW-0812">Transmembrane</keyword>
<keyword evidence="1" id="KW-0732">Signal</keyword>
<accession>A0A1F7GD24</accession>
<name>A0A1F7GD24_9BACT</name>
<dbReference type="AlphaFoldDB" id="A0A1F7GD24"/>
<protein>
    <recommendedName>
        <fullName evidence="3">Alpha-2-macroglobulin bait region domain-containing protein</fullName>
    </recommendedName>
</protein>
<dbReference type="Proteomes" id="UP000178372">
    <property type="component" value="Unassembled WGS sequence"/>
</dbReference>
<dbReference type="SMART" id="SM01359">
    <property type="entry name" value="A2M_N_2"/>
    <property type="match status" value="1"/>
</dbReference>
<dbReference type="InterPro" id="IPR011625">
    <property type="entry name" value="A2M_N_BRD"/>
</dbReference>
<keyword evidence="2" id="KW-0472">Membrane</keyword>
<evidence type="ECO:0000313" key="4">
    <source>
        <dbReference type="EMBL" id="OGK16725.1"/>
    </source>
</evidence>
<evidence type="ECO:0000313" key="5">
    <source>
        <dbReference type="Proteomes" id="UP000178372"/>
    </source>
</evidence>